<dbReference type="AlphaFoldDB" id="A0A553PH14"/>
<reference evidence="2 3" key="1">
    <citation type="journal article" date="2018" name="Nat. Ecol. Evol.">
        <title>Genomic signatures of mitonuclear coevolution across populations of Tigriopus californicus.</title>
        <authorList>
            <person name="Barreto F.S."/>
            <person name="Watson E.T."/>
            <person name="Lima T.G."/>
            <person name="Willett C.S."/>
            <person name="Edmands S."/>
            <person name="Li W."/>
            <person name="Burton R.S."/>
        </authorList>
    </citation>
    <scope>NUCLEOTIDE SEQUENCE [LARGE SCALE GENOMIC DNA]</scope>
    <source>
        <strain evidence="2 3">San Diego</strain>
    </source>
</reference>
<accession>A0A553PH14</accession>
<name>A0A553PH14_TIGCA</name>
<keyword evidence="3" id="KW-1185">Reference proteome</keyword>
<organism evidence="2 3">
    <name type="scientific">Tigriopus californicus</name>
    <name type="common">Marine copepod</name>
    <dbReference type="NCBI Taxonomy" id="6832"/>
    <lineage>
        <taxon>Eukaryota</taxon>
        <taxon>Metazoa</taxon>
        <taxon>Ecdysozoa</taxon>
        <taxon>Arthropoda</taxon>
        <taxon>Crustacea</taxon>
        <taxon>Multicrustacea</taxon>
        <taxon>Hexanauplia</taxon>
        <taxon>Copepoda</taxon>
        <taxon>Harpacticoida</taxon>
        <taxon>Harpacticidae</taxon>
        <taxon>Tigriopus</taxon>
    </lineage>
</organism>
<feature type="transmembrane region" description="Helical" evidence="1">
    <location>
        <begin position="356"/>
        <end position="378"/>
    </location>
</feature>
<gene>
    <name evidence="2" type="ORF">TCAL_12031</name>
</gene>
<dbReference type="EMBL" id="VCGU01000004">
    <property type="protein sequence ID" value="TRY76978.1"/>
    <property type="molecule type" value="Genomic_DNA"/>
</dbReference>
<feature type="transmembrane region" description="Helical" evidence="1">
    <location>
        <begin position="390"/>
        <end position="411"/>
    </location>
</feature>
<evidence type="ECO:0000256" key="1">
    <source>
        <dbReference type="SAM" id="Phobius"/>
    </source>
</evidence>
<sequence>MGCCSKTCLTQTEMVMGIVFGLWNNVTTVMNAKNLFEKGHPVLGGLIVFFLMFPGLVTSIGFLILHFLGHRKIGKMPPGSVLLSVGLLFFLYPVVPIALCGYTLVTGRKRHLAALAKLFEGFLDDGPQFVIKLIVVVFYRIGIGKDKEDIIFTLSMITSFLALSLFGLAFNELNTNKVVKIWLCMPMLAAFAGARAFTMAVFLKETFANTTEWVGGMFVLALFCVINIGSFKYCGQDLIRSIVFGLCSLLIPAGYNNIAYFYQCPDQALIVYSINPNEVQVEQRIVDRFGDGPNRDADDVFGTEAEPDFALRPSAPPLSEGNEMGVVENRGGREDHSQRLGSVVVDDDLSQMRSGLFLLFYTISNAFIISGCALYLMASRDLDANSDDALVFPLFLGVVPGTFFALARAIILPDLKPEKAPLKLWKVIKVTLCLIFSIIAFCSLGPAIFWSALYKALRTVHDVLDSEET</sequence>
<dbReference type="Proteomes" id="UP000318571">
    <property type="component" value="Chromosome 5"/>
</dbReference>
<protein>
    <submittedName>
        <fullName evidence="2">Uncharacterized protein</fullName>
    </submittedName>
</protein>
<feature type="transmembrane region" description="Helical" evidence="1">
    <location>
        <begin position="81"/>
        <end position="105"/>
    </location>
</feature>
<feature type="transmembrane region" description="Helical" evidence="1">
    <location>
        <begin position="42"/>
        <end position="69"/>
    </location>
</feature>
<keyword evidence="1" id="KW-0812">Transmembrane</keyword>
<proteinExistence type="predicted"/>
<comment type="caution">
    <text evidence="2">The sequence shown here is derived from an EMBL/GenBank/DDBJ whole genome shotgun (WGS) entry which is preliminary data.</text>
</comment>
<feature type="transmembrane region" description="Helical" evidence="1">
    <location>
        <begin position="182"/>
        <end position="203"/>
    </location>
</feature>
<evidence type="ECO:0000313" key="2">
    <source>
        <dbReference type="EMBL" id="TRY76978.1"/>
    </source>
</evidence>
<evidence type="ECO:0000313" key="3">
    <source>
        <dbReference type="Proteomes" id="UP000318571"/>
    </source>
</evidence>
<feature type="transmembrane region" description="Helical" evidence="1">
    <location>
        <begin position="432"/>
        <end position="453"/>
    </location>
</feature>
<keyword evidence="1" id="KW-1133">Transmembrane helix</keyword>
<feature type="transmembrane region" description="Helical" evidence="1">
    <location>
        <begin position="215"/>
        <end position="234"/>
    </location>
</feature>
<keyword evidence="1" id="KW-0472">Membrane</keyword>
<dbReference type="OMA" id="CANIVAF"/>
<feature type="transmembrane region" description="Helical" evidence="1">
    <location>
        <begin position="150"/>
        <end position="170"/>
    </location>
</feature>